<sequence>MDVLFNTINVRDLLPSSDADDPNSPLSAPDLRLLIQKLDSHSRTVRSQVQSYLVSHHEEFSSLFSLCSDVVSRTDDVSADLDRVASLLSADRPIDVEIREVVEEIERKTREVRLRRELLELARIICGISERFKGVRESVRVGRLRVAAEEIRDLKVAVRVSDKEEEGGRPLVYDLLRKDWFDCFEELQGLLSSFVERAVRYDKESRMVVVKHHELSVDGIEGIDFHLILESLDVVGLLDYGLARVADLMIKYVITPVINSASPITFVEELKQDGGNVVEAVLKLEQCSRQEIRCADDKQIFLDIVNVIKFICQYVCFNNVSWIQSFGRLSWSRMSELIITNVLTKAVPEDSSELANFQKIIEITSEFETALRELNFISASNNEDYSLSDFAEKIEVHFASRKKGEILRKARMQLLDCDFTIPLKYSRRGPSAENGTFGEDASGRVVDLLFLSEKCLVSTAASELMKLVHQTLKDVCSSSNRLVLDMYHAVRDAILLYEAIIPIKQEKQLDGINQVAVLMHNDYLYIAQEVLALAFLYRPEFPDPIKERIVFVDLAPRLHLKAEQVLQRQIQLVIHNLDDAMDGANGFQNTHQLQQFESARLSIDQVAFILEKVHIIWEPLLHPSIYLKSMSTVLESVFSRIAREILFIDDMAAEETLQLQRLIYLLLENMTTLFDSLNSINQEGKSPEHSSYWLTDSMRSLSKLRKLAEILDMPLRSITAEWESGDLGRCGFTLSEVKDFIKAIFADSPLRKECLWRIENGRF</sequence>
<organism evidence="1 2">
    <name type="scientific">Melastoma candidum</name>
    <dbReference type="NCBI Taxonomy" id="119954"/>
    <lineage>
        <taxon>Eukaryota</taxon>
        <taxon>Viridiplantae</taxon>
        <taxon>Streptophyta</taxon>
        <taxon>Embryophyta</taxon>
        <taxon>Tracheophyta</taxon>
        <taxon>Spermatophyta</taxon>
        <taxon>Magnoliopsida</taxon>
        <taxon>eudicotyledons</taxon>
        <taxon>Gunneridae</taxon>
        <taxon>Pentapetalae</taxon>
        <taxon>rosids</taxon>
        <taxon>malvids</taxon>
        <taxon>Myrtales</taxon>
        <taxon>Melastomataceae</taxon>
        <taxon>Melastomatoideae</taxon>
        <taxon>Melastomateae</taxon>
        <taxon>Melastoma</taxon>
    </lineage>
</organism>
<reference evidence="2" key="1">
    <citation type="journal article" date="2023" name="Front. Plant Sci.">
        <title>Chromosomal-level genome assembly of Melastoma candidum provides insights into trichome evolution.</title>
        <authorList>
            <person name="Zhong Y."/>
            <person name="Wu W."/>
            <person name="Sun C."/>
            <person name="Zou P."/>
            <person name="Liu Y."/>
            <person name="Dai S."/>
            <person name="Zhou R."/>
        </authorList>
    </citation>
    <scope>NUCLEOTIDE SEQUENCE [LARGE SCALE GENOMIC DNA]</scope>
</reference>
<protein>
    <submittedName>
        <fullName evidence="1">Uncharacterized protein</fullName>
    </submittedName>
</protein>
<dbReference type="Proteomes" id="UP001057402">
    <property type="component" value="Chromosome 2"/>
</dbReference>
<name>A0ACB9S0W9_9MYRT</name>
<proteinExistence type="predicted"/>
<evidence type="ECO:0000313" key="1">
    <source>
        <dbReference type="EMBL" id="KAI4384943.1"/>
    </source>
</evidence>
<gene>
    <name evidence="1" type="ORF">MLD38_003027</name>
</gene>
<keyword evidence="2" id="KW-1185">Reference proteome</keyword>
<dbReference type="EMBL" id="CM042881">
    <property type="protein sequence ID" value="KAI4384943.1"/>
    <property type="molecule type" value="Genomic_DNA"/>
</dbReference>
<accession>A0ACB9S0W9</accession>
<comment type="caution">
    <text evidence="1">The sequence shown here is derived from an EMBL/GenBank/DDBJ whole genome shotgun (WGS) entry which is preliminary data.</text>
</comment>
<evidence type="ECO:0000313" key="2">
    <source>
        <dbReference type="Proteomes" id="UP001057402"/>
    </source>
</evidence>